<dbReference type="EMBL" id="ASGP02000008">
    <property type="protein sequence ID" value="KAH9494201.1"/>
    <property type="molecule type" value="Genomic_DNA"/>
</dbReference>
<comment type="caution">
    <text evidence="1">The sequence shown here is derived from an EMBL/GenBank/DDBJ whole genome shotgun (WGS) entry which is preliminary data.</text>
</comment>
<dbReference type="AlphaFoldDB" id="A0A922KVA9"/>
<sequence>MFWQNQSELVFPTFDALTYACDVELSFRIIEEGNVLKHLRPHSKLNHPSEQPYPRRYLLNKKKTINSYTKNH</sequence>
<evidence type="ECO:0000313" key="2">
    <source>
        <dbReference type="Proteomes" id="UP000790347"/>
    </source>
</evidence>
<name>A0A922KVA9_DERFA</name>
<dbReference type="Proteomes" id="UP000790347">
    <property type="component" value="Unassembled WGS sequence"/>
</dbReference>
<protein>
    <submittedName>
        <fullName evidence="1">Uncharacterized protein</fullName>
    </submittedName>
</protein>
<accession>A0A922KVA9</accession>
<organism evidence="1 2">
    <name type="scientific">Dermatophagoides farinae</name>
    <name type="common">American house dust mite</name>
    <dbReference type="NCBI Taxonomy" id="6954"/>
    <lineage>
        <taxon>Eukaryota</taxon>
        <taxon>Metazoa</taxon>
        <taxon>Ecdysozoa</taxon>
        <taxon>Arthropoda</taxon>
        <taxon>Chelicerata</taxon>
        <taxon>Arachnida</taxon>
        <taxon>Acari</taxon>
        <taxon>Acariformes</taxon>
        <taxon>Sarcoptiformes</taxon>
        <taxon>Astigmata</taxon>
        <taxon>Psoroptidia</taxon>
        <taxon>Analgoidea</taxon>
        <taxon>Pyroglyphidae</taxon>
        <taxon>Dermatophagoidinae</taxon>
        <taxon>Dermatophagoides</taxon>
    </lineage>
</organism>
<reference evidence="1" key="2">
    <citation type="journal article" date="2022" name="Res Sq">
        <title>Comparative Genomics Reveals Insights into the Divergent Evolution of Astigmatic Mites and Household Pest Adaptations.</title>
        <authorList>
            <person name="Xiong Q."/>
            <person name="Wan A.T.-Y."/>
            <person name="Liu X.-Y."/>
            <person name="Fung C.S.-H."/>
            <person name="Xiao X."/>
            <person name="Malainual N."/>
            <person name="Hou J."/>
            <person name="Wang L."/>
            <person name="Wang M."/>
            <person name="Yang K."/>
            <person name="Cui Y."/>
            <person name="Leung E."/>
            <person name="Nong W."/>
            <person name="Shin S.-K."/>
            <person name="Au S."/>
            <person name="Jeong K.Y."/>
            <person name="Chew F.T."/>
            <person name="Hui J."/>
            <person name="Leung T.F."/>
            <person name="Tungtrongchitr A."/>
            <person name="Zhong N."/>
            <person name="Liu Z."/>
            <person name="Tsui S."/>
        </authorList>
    </citation>
    <scope>NUCLEOTIDE SEQUENCE</scope>
    <source>
        <strain evidence="1">Derf</strain>
        <tissue evidence="1">Whole organism</tissue>
    </source>
</reference>
<proteinExistence type="predicted"/>
<gene>
    <name evidence="1" type="ORF">DERF_014907</name>
</gene>
<reference evidence="1" key="1">
    <citation type="submission" date="2013-05" db="EMBL/GenBank/DDBJ databases">
        <authorList>
            <person name="Yim A.K.Y."/>
            <person name="Chan T.F."/>
            <person name="Ji K.M."/>
            <person name="Liu X.Y."/>
            <person name="Zhou J.W."/>
            <person name="Li R.Q."/>
            <person name="Yang K.Y."/>
            <person name="Li J."/>
            <person name="Li M."/>
            <person name="Law P.T.W."/>
            <person name="Wu Y.L."/>
            <person name="Cai Z.L."/>
            <person name="Qin H."/>
            <person name="Bao Y."/>
            <person name="Leung R.K.K."/>
            <person name="Ng P.K.S."/>
            <person name="Zou J."/>
            <person name="Zhong X.J."/>
            <person name="Ran P.X."/>
            <person name="Zhong N.S."/>
            <person name="Liu Z.G."/>
            <person name="Tsui S.K.W."/>
        </authorList>
    </citation>
    <scope>NUCLEOTIDE SEQUENCE</scope>
    <source>
        <strain evidence="1">Derf</strain>
        <tissue evidence="1">Whole organism</tissue>
    </source>
</reference>
<evidence type="ECO:0000313" key="1">
    <source>
        <dbReference type="EMBL" id="KAH9494201.1"/>
    </source>
</evidence>
<keyword evidence="2" id="KW-1185">Reference proteome</keyword>